<evidence type="ECO:0000256" key="2">
    <source>
        <dbReference type="ARBA" id="ARBA00023002"/>
    </source>
</evidence>
<dbReference type="InterPro" id="IPR052978">
    <property type="entry name" value="GAP_dehydrogenase"/>
</dbReference>
<dbReference type="GO" id="GO:0016620">
    <property type="term" value="F:oxidoreductase activity, acting on the aldehyde or oxo group of donors, NAD or NADP as acceptor"/>
    <property type="evidence" value="ECO:0007669"/>
    <property type="project" value="InterPro"/>
</dbReference>
<comment type="caution">
    <text evidence="10">The sequence shown here is derived from an EMBL/GenBank/DDBJ whole genome shotgun (WGS) entry which is preliminary data.</text>
</comment>
<feature type="binding site" evidence="5">
    <location>
        <begin position="11"/>
        <end position="12"/>
    </location>
    <ligand>
        <name>NAD(+)</name>
        <dbReference type="ChEBI" id="CHEBI:57540"/>
    </ligand>
</feature>
<keyword evidence="2 8" id="KW-0560">Oxidoreductase</keyword>
<dbReference type="Pfam" id="PF00044">
    <property type="entry name" value="Gp_dh_N"/>
    <property type="match status" value="1"/>
</dbReference>
<dbReference type="InterPro" id="IPR020828">
    <property type="entry name" value="GlycerAld_3-P_DH_NAD(P)-bd"/>
</dbReference>
<dbReference type="PANTHER" id="PTHR42955:SF1">
    <property type="entry name" value="GLYCERALDEHYDE-3-PHOSPHATE DEHYDROGENASE"/>
    <property type="match status" value="1"/>
</dbReference>
<feature type="domain" description="Glyceraldehyde 3-phosphate dehydrogenase NAD(P) binding" evidence="9">
    <location>
        <begin position="2"/>
        <end position="150"/>
    </location>
</feature>
<feature type="active site" description="Nucleophile" evidence="3">
    <location>
        <position position="150"/>
    </location>
</feature>
<dbReference type="SMART" id="SM00846">
    <property type="entry name" value="Gp_dh_N"/>
    <property type="match status" value="1"/>
</dbReference>
<evidence type="ECO:0000256" key="4">
    <source>
        <dbReference type="PIRSR" id="PIRSR000149-2"/>
    </source>
</evidence>
<reference evidence="10 11" key="1">
    <citation type="submission" date="2014-03" db="EMBL/GenBank/DDBJ databases">
        <title>The draft genome sequence of Thioclava dalianensis DLFJ1-1.</title>
        <authorList>
            <person name="Lai Q."/>
            <person name="Shao Z."/>
        </authorList>
    </citation>
    <scope>NUCLEOTIDE SEQUENCE [LARGE SCALE GENOMIC DNA]</scope>
    <source>
        <strain evidence="10 11">DLFJ1-1</strain>
    </source>
</reference>
<dbReference type="NCBIfam" id="NF033735">
    <property type="entry name" value="G3PDH_Arsen"/>
    <property type="match status" value="1"/>
</dbReference>
<dbReference type="RefSeq" id="WP_038063965.1">
    <property type="nucleotide sequence ID" value="NZ_FOVB01000002.1"/>
</dbReference>
<dbReference type="AlphaFoldDB" id="A0A074U7J5"/>
<accession>A0A074U7J5</accession>
<evidence type="ECO:0000256" key="8">
    <source>
        <dbReference type="RuleBase" id="RU361160"/>
    </source>
</evidence>
<dbReference type="FunFam" id="3.30.360.10:FF:000002">
    <property type="entry name" value="Glyceraldehyde-3-phosphate dehydrogenase"/>
    <property type="match status" value="1"/>
</dbReference>
<evidence type="ECO:0000313" key="10">
    <source>
        <dbReference type="EMBL" id="KEP70662.1"/>
    </source>
</evidence>
<dbReference type="PIRSF" id="PIRSF000149">
    <property type="entry name" value="GAP_DH"/>
    <property type="match status" value="1"/>
</dbReference>
<feature type="binding site" evidence="5">
    <location>
        <position position="313"/>
    </location>
    <ligand>
        <name>NAD(+)</name>
        <dbReference type="ChEBI" id="CHEBI:57540"/>
    </ligand>
</feature>
<dbReference type="GO" id="GO:0006006">
    <property type="term" value="P:glucose metabolic process"/>
    <property type="evidence" value="ECO:0007669"/>
    <property type="project" value="InterPro"/>
</dbReference>
<dbReference type="CDD" id="cd05214">
    <property type="entry name" value="GAPDH_I_N"/>
    <property type="match status" value="1"/>
</dbReference>
<feature type="binding site" evidence="4">
    <location>
        <begin position="208"/>
        <end position="209"/>
    </location>
    <ligand>
        <name>D-glyceraldehyde 3-phosphate</name>
        <dbReference type="ChEBI" id="CHEBI:59776"/>
    </ligand>
</feature>
<dbReference type="InterPro" id="IPR020830">
    <property type="entry name" value="GlycerAld_3-P_DH_AS"/>
</dbReference>
<evidence type="ECO:0000313" key="11">
    <source>
        <dbReference type="Proteomes" id="UP000027725"/>
    </source>
</evidence>
<dbReference type="InterPro" id="IPR054835">
    <property type="entry name" value="G3PDH_Arsen"/>
</dbReference>
<dbReference type="PROSITE" id="PS00071">
    <property type="entry name" value="GAPDH"/>
    <property type="match status" value="1"/>
</dbReference>
<name>A0A074U7J5_9RHOB</name>
<dbReference type="SUPFAM" id="SSF51735">
    <property type="entry name" value="NAD(P)-binding Rossmann-fold domains"/>
    <property type="match status" value="1"/>
</dbReference>
<evidence type="ECO:0000256" key="7">
    <source>
        <dbReference type="RuleBase" id="RU000397"/>
    </source>
</evidence>
<evidence type="ECO:0000256" key="5">
    <source>
        <dbReference type="PIRSR" id="PIRSR000149-3"/>
    </source>
</evidence>
<dbReference type="Proteomes" id="UP000027725">
    <property type="component" value="Unassembled WGS sequence"/>
</dbReference>
<feature type="binding site" evidence="4">
    <location>
        <position position="180"/>
    </location>
    <ligand>
        <name>D-glyceraldehyde 3-phosphate</name>
        <dbReference type="ChEBI" id="CHEBI:59776"/>
    </ligand>
</feature>
<dbReference type="OrthoDB" id="9803304at2"/>
<dbReference type="InterPro" id="IPR020829">
    <property type="entry name" value="GlycerAld_3-P_DH_cat"/>
</dbReference>
<proteinExistence type="inferred from homology"/>
<dbReference type="Pfam" id="PF02800">
    <property type="entry name" value="Gp_dh_C"/>
    <property type="match status" value="1"/>
</dbReference>
<dbReference type="PRINTS" id="PR00078">
    <property type="entry name" value="G3PDHDRGNASE"/>
</dbReference>
<dbReference type="EC" id="1.2.1.-" evidence="8"/>
<gene>
    <name evidence="10" type="ORF">DL1_16305</name>
</gene>
<feature type="binding site" evidence="5">
    <location>
        <position position="32"/>
    </location>
    <ligand>
        <name>NAD(+)</name>
        <dbReference type="ChEBI" id="CHEBI:57540"/>
    </ligand>
</feature>
<evidence type="ECO:0000259" key="9">
    <source>
        <dbReference type="SMART" id="SM00846"/>
    </source>
</evidence>
<organism evidence="10 11">
    <name type="scientific">Thioclava dalianensis</name>
    <dbReference type="NCBI Taxonomy" id="1185766"/>
    <lineage>
        <taxon>Bacteria</taxon>
        <taxon>Pseudomonadati</taxon>
        <taxon>Pseudomonadota</taxon>
        <taxon>Alphaproteobacteria</taxon>
        <taxon>Rhodobacterales</taxon>
        <taxon>Paracoccaceae</taxon>
        <taxon>Thioclava</taxon>
    </lineage>
</organism>
<feature type="site" description="Activates thiol group during catalysis" evidence="6">
    <location>
        <position position="177"/>
    </location>
</feature>
<dbReference type="Gene3D" id="3.40.50.720">
    <property type="entry name" value="NAD(P)-binding Rossmann-like Domain"/>
    <property type="match status" value="1"/>
</dbReference>
<comment type="similarity">
    <text evidence="1 7">Belongs to the glyceraldehyde-3-phosphate dehydrogenase family.</text>
</comment>
<evidence type="ECO:0000256" key="1">
    <source>
        <dbReference type="ARBA" id="ARBA00007406"/>
    </source>
</evidence>
<dbReference type="NCBIfam" id="TIGR01534">
    <property type="entry name" value="GAPDH-I"/>
    <property type="match status" value="1"/>
</dbReference>
<dbReference type="InterPro" id="IPR020831">
    <property type="entry name" value="GlycerAld/Erythrose_P_DH"/>
</dbReference>
<keyword evidence="11" id="KW-1185">Reference proteome</keyword>
<dbReference type="GO" id="GO:0051287">
    <property type="term" value="F:NAD binding"/>
    <property type="evidence" value="ECO:0007669"/>
    <property type="project" value="InterPro"/>
</dbReference>
<dbReference type="STRING" id="1185766.SAMN05216224_102171"/>
<keyword evidence="5" id="KW-0520">NAD</keyword>
<dbReference type="GO" id="GO:0050661">
    <property type="term" value="F:NADP binding"/>
    <property type="evidence" value="ECO:0007669"/>
    <property type="project" value="InterPro"/>
</dbReference>
<protein>
    <recommendedName>
        <fullName evidence="8">Glyceraldehyde-3-phosphate dehydrogenase</fullName>
        <ecNumber evidence="8">1.2.1.-</ecNumber>
    </recommendedName>
</protein>
<evidence type="ECO:0000256" key="3">
    <source>
        <dbReference type="PIRSR" id="PIRSR000149-1"/>
    </source>
</evidence>
<dbReference type="InterPro" id="IPR036291">
    <property type="entry name" value="NAD(P)-bd_dom_sf"/>
</dbReference>
<dbReference type="SUPFAM" id="SSF55347">
    <property type="entry name" value="Glyceraldehyde-3-phosphate dehydrogenase-like, C-terminal domain"/>
    <property type="match status" value="1"/>
</dbReference>
<feature type="binding site" evidence="4">
    <location>
        <begin position="149"/>
        <end position="151"/>
    </location>
    <ligand>
        <name>D-glyceraldehyde 3-phosphate</name>
        <dbReference type="ChEBI" id="CHEBI:59776"/>
    </ligand>
</feature>
<sequence>MTTFALNGLGRIGKLALKPLLEQGARIAWINDAVGDPEMHAHLLEFDTVHGRWNAEFSHDADSVTIDGTRLPFIGTKDLTALPLGGVDVVIDCTGKFKTEAALAPYFAAGVKKVVVSAPVKDGPTANIVMGVNHDSYDPAAHQIVTAASCTTNCLAPVVKVIHEALGIHHGSITTIHDVTNTQTIVDRPAKDLRRARSALNSLIPTTTGSASAITLIYPELAGRLNGHAVRVPLLNASLTDCVFEVERATTAEEVNALFKAAANGPLKGILGYETRPLVSSDYTNDIRSSILDAPSTMVINGTQVKLYAWYDNEMGYAHRLVDVAQMVGAAL</sequence>
<dbReference type="PANTHER" id="PTHR42955">
    <property type="entry name" value="GLYCERALDEHYDE-3-PHOSPHATE DEHYDROGENASE"/>
    <property type="match status" value="1"/>
</dbReference>
<keyword evidence="5" id="KW-0547">Nucleotide-binding</keyword>
<feature type="binding site" evidence="5">
    <location>
        <position position="117"/>
    </location>
    <ligand>
        <name>NAD(+)</name>
        <dbReference type="ChEBI" id="CHEBI:57540"/>
    </ligand>
</feature>
<dbReference type="EMBL" id="JHEH01000005">
    <property type="protein sequence ID" value="KEP70662.1"/>
    <property type="molecule type" value="Genomic_DNA"/>
</dbReference>
<evidence type="ECO:0000256" key="6">
    <source>
        <dbReference type="PIRSR" id="PIRSR000149-4"/>
    </source>
</evidence>
<dbReference type="Gene3D" id="3.30.360.10">
    <property type="entry name" value="Dihydrodipicolinate Reductase, domain 2"/>
    <property type="match status" value="1"/>
</dbReference>
<feature type="binding site" evidence="4">
    <location>
        <position position="231"/>
    </location>
    <ligand>
        <name>D-glyceraldehyde 3-phosphate</name>
        <dbReference type="ChEBI" id="CHEBI:59776"/>
    </ligand>
</feature>
<dbReference type="InterPro" id="IPR006424">
    <property type="entry name" value="Glyceraldehyde-3-P_DH_1"/>
</dbReference>
<dbReference type="CDD" id="cd18126">
    <property type="entry name" value="GAPDH_I_C"/>
    <property type="match status" value="1"/>
</dbReference>
<dbReference type="eggNOG" id="COG0057">
    <property type="taxonomic scope" value="Bacteria"/>
</dbReference>